<feature type="coiled-coil region" evidence="1">
    <location>
        <begin position="183"/>
        <end position="237"/>
    </location>
</feature>
<evidence type="ECO:0000256" key="1">
    <source>
        <dbReference type="SAM" id="Coils"/>
    </source>
</evidence>
<feature type="domain" description="YhaN AAA" evidence="3">
    <location>
        <begin position="1"/>
        <end position="203"/>
    </location>
</feature>
<reference evidence="5" key="1">
    <citation type="submission" date="2016-08" db="EMBL/GenBank/DDBJ databases">
        <authorList>
            <person name="Varghese N."/>
            <person name="Submissions Spin"/>
        </authorList>
    </citation>
    <scope>NUCLEOTIDE SEQUENCE [LARGE SCALE GENOMIC DNA]</scope>
    <source>
        <strain evidence="5">R-53094</strain>
    </source>
</reference>
<dbReference type="Pfam" id="PF13514">
    <property type="entry name" value="AAA_27"/>
    <property type="match status" value="1"/>
</dbReference>
<evidence type="ECO:0000259" key="3">
    <source>
        <dbReference type="Pfam" id="PF13514"/>
    </source>
</evidence>
<keyword evidence="2" id="KW-0472">Membrane</keyword>
<proteinExistence type="predicted"/>
<dbReference type="Proteomes" id="UP000199268">
    <property type="component" value="Unassembled WGS sequence"/>
</dbReference>
<sequence>MWIKQAHIVGFGQFSQRTFNFVQGLQIIQGLNEAGKTTLHQFLFDMLFGFPQAKGRKINTYEPLNKGPYGGSIQFEVDNQLYELERLGRTQTTTTLTAVATGQKFADPEAMLTKLLGPVDRELYLAIFSFDQEALMAIFSLKPDDFASYLRTLATPGAQEWLDIANQWEKNATAKFGTTKTAHREINQSLAQLKQQRQQLQANISQQPSLDKLQTDAENLKQRLNSLRQRQDQIQGKMTHQQSQTHLLPIYQRWHKIKQQVQAAGDSLDLTVADQAERVRQQLSSLDEMMVTTAITKQQVADADEAINKLEKINQQQEKLTTQQAAAMQAQQQILEKYHWQQLPPVLTDAQKTKLNGQSVKPQATSENKSLLIAAVVGVVLLIIALLSKHIVIGIVLLIICLVIGWWQGQKQHSQSQTTVTDDSLPAAYQQMSTADILASQAEVQKVNDLLLATNQSFQDQQAALSELVDVKVSLNWLGKDLSVAEYRQRLMQVHVQQETMGQQQLQRSNLQQTLQELYKKLGVKDEGALRQRRDAQRQVNDLRREASMLEEQLQGADLHELAAQDAIKDQPQSTSDNQEMLQRIQREKAQVNQQLAEINVQLQNLQTDTSIESQQQMFANQVTMVNQQLKQYFVDRLGSEWIRQALNAAIIDRLPNLLKQASSLFARLTNNHYQSVQQTKTLLKVVRDDRKVLGVNQLSKGTASQLYVALRLAFVMNVSETLQLPLLIDDAFVDFDDQRRETMMKVLAELAADNQQIFYFTGRQSSDDNAIALVRQ</sequence>
<organism evidence="4 5">
    <name type="scientific">Weissella bombi</name>
    <dbReference type="NCBI Taxonomy" id="1505725"/>
    <lineage>
        <taxon>Bacteria</taxon>
        <taxon>Bacillati</taxon>
        <taxon>Bacillota</taxon>
        <taxon>Bacilli</taxon>
        <taxon>Lactobacillales</taxon>
        <taxon>Lactobacillaceae</taxon>
        <taxon>Weissella</taxon>
    </lineage>
</organism>
<evidence type="ECO:0000313" key="4">
    <source>
        <dbReference type="EMBL" id="SCB80050.1"/>
    </source>
</evidence>
<keyword evidence="1" id="KW-0175">Coiled coil</keyword>
<feature type="coiled-coil region" evidence="1">
    <location>
        <begin position="300"/>
        <end position="333"/>
    </location>
</feature>
<dbReference type="PANTHER" id="PTHR41259:SF1">
    <property type="entry name" value="DOUBLE-STRAND BREAK REPAIR RAD50 ATPASE, PUTATIVE-RELATED"/>
    <property type="match status" value="1"/>
</dbReference>
<keyword evidence="2" id="KW-1133">Transmembrane helix</keyword>
<dbReference type="AlphaFoldDB" id="A0A1C3ZCN6"/>
<dbReference type="Gene3D" id="3.40.50.300">
    <property type="entry name" value="P-loop containing nucleotide triphosphate hydrolases"/>
    <property type="match status" value="2"/>
</dbReference>
<keyword evidence="2" id="KW-0812">Transmembrane</keyword>
<name>A0A1C3ZCN6_9LACO</name>
<dbReference type="STRING" id="1505725.GA0061074_101424"/>
<feature type="transmembrane region" description="Helical" evidence="2">
    <location>
        <begin position="370"/>
        <end position="387"/>
    </location>
</feature>
<dbReference type="SUPFAM" id="SSF52540">
    <property type="entry name" value="P-loop containing nucleoside triphosphate hydrolases"/>
    <property type="match status" value="1"/>
</dbReference>
<evidence type="ECO:0000256" key="2">
    <source>
        <dbReference type="SAM" id="Phobius"/>
    </source>
</evidence>
<protein>
    <submittedName>
        <fullName evidence="4">AAA domain-containing protein</fullName>
    </submittedName>
</protein>
<gene>
    <name evidence="4" type="ORF">GA0061074_101424</name>
</gene>
<dbReference type="OrthoDB" id="9764467at2"/>
<evidence type="ECO:0000313" key="5">
    <source>
        <dbReference type="Proteomes" id="UP000199268"/>
    </source>
</evidence>
<dbReference type="EMBL" id="FMAO01000001">
    <property type="protein sequence ID" value="SCB80050.1"/>
    <property type="molecule type" value="Genomic_DNA"/>
</dbReference>
<accession>A0A1C3ZCN6</accession>
<dbReference type="InterPro" id="IPR027417">
    <property type="entry name" value="P-loop_NTPase"/>
</dbReference>
<keyword evidence="5" id="KW-1185">Reference proteome</keyword>
<dbReference type="InterPro" id="IPR038734">
    <property type="entry name" value="YhaN_AAA"/>
</dbReference>
<feature type="coiled-coil region" evidence="1">
    <location>
        <begin position="501"/>
        <end position="609"/>
    </location>
</feature>
<feature type="transmembrane region" description="Helical" evidence="2">
    <location>
        <begin position="392"/>
        <end position="409"/>
    </location>
</feature>
<dbReference type="PANTHER" id="PTHR41259">
    <property type="entry name" value="DOUBLE-STRAND BREAK REPAIR RAD50 ATPASE, PUTATIVE-RELATED"/>
    <property type="match status" value="1"/>
</dbReference>
<dbReference type="RefSeq" id="WP_092461447.1">
    <property type="nucleotide sequence ID" value="NZ_BJEE01000002.1"/>
</dbReference>